<evidence type="ECO:0000313" key="3">
    <source>
        <dbReference type="Proteomes" id="UP001147746"/>
    </source>
</evidence>
<proteinExistence type="predicted"/>
<feature type="signal peptide" evidence="1">
    <location>
        <begin position="1"/>
        <end position="16"/>
    </location>
</feature>
<evidence type="ECO:0008006" key="4">
    <source>
        <dbReference type="Google" id="ProtNLM"/>
    </source>
</evidence>
<keyword evidence="1" id="KW-0732">Signal</keyword>
<organism evidence="2 3">
    <name type="scientific">Penicillium atrosanguineum</name>
    <dbReference type="NCBI Taxonomy" id="1132637"/>
    <lineage>
        <taxon>Eukaryota</taxon>
        <taxon>Fungi</taxon>
        <taxon>Dikarya</taxon>
        <taxon>Ascomycota</taxon>
        <taxon>Pezizomycotina</taxon>
        <taxon>Eurotiomycetes</taxon>
        <taxon>Eurotiomycetidae</taxon>
        <taxon>Eurotiales</taxon>
        <taxon>Aspergillaceae</taxon>
        <taxon>Penicillium</taxon>
    </lineage>
</organism>
<evidence type="ECO:0000313" key="2">
    <source>
        <dbReference type="EMBL" id="KAJ5330795.1"/>
    </source>
</evidence>
<dbReference type="EMBL" id="JAPZBO010000001">
    <property type="protein sequence ID" value="KAJ5330795.1"/>
    <property type="molecule type" value="Genomic_DNA"/>
</dbReference>
<accession>A0A9W9QBY6</accession>
<name>A0A9W9QBY6_9EURO</name>
<gene>
    <name evidence="2" type="ORF">N7476_000578</name>
</gene>
<reference evidence="2" key="1">
    <citation type="submission" date="2022-12" db="EMBL/GenBank/DDBJ databases">
        <authorList>
            <person name="Petersen C."/>
        </authorList>
    </citation>
    <scope>NUCLEOTIDE SEQUENCE</scope>
    <source>
        <strain evidence="2">IBT 21472</strain>
    </source>
</reference>
<dbReference type="Proteomes" id="UP001147746">
    <property type="component" value="Unassembled WGS sequence"/>
</dbReference>
<evidence type="ECO:0000256" key="1">
    <source>
        <dbReference type="SAM" id="SignalP"/>
    </source>
</evidence>
<feature type="chain" id="PRO_5041194899" description="Secreted protein" evidence="1">
    <location>
        <begin position="17"/>
        <end position="91"/>
    </location>
</feature>
<comment type="caution">
    <text evidence="2">The sequence shown here is derived from an EMBL/GenBank/DDBJ whole genome shotgun (WGS) entry which is preliminary data.</text>
</comment>
<keyword evidence="3" id="KW-1185">Reference proteome</keyword>
<protein>
    <recommendedName>
        <fullName evidence="4">Secreted protein</fullName>
    </recommendedName>
</protein>
<reference evidence="2" key="2">
    <citation type="journal article" date="2023" name="IMA Fungus">
        <title>Comparative genomic study of the Penicillium genus elucidates a diverse pangenome and 15 lateral gene transfer events.</title>
        <authorList>
            <person name="Petersen C."/>
            <person name="Sorensen T."/>
            <person name="Nielsen M.R."/>
            <person name="Sondergaard T.E."/>
            <person name="Sorensen J.L."/>
            <person name="Fitzpatrick D.A."/>
            <person name="Frisvad J.C."/>
            <person name="Nielsen K.L."/>
        </authorList>
    </citation>
    <scope>NUCLEOTIDE SEQUENCE</scope>
    <source>
        <strain evidence="2">IBT 21472</strain>
    </source>
</reference>
<sequence length="91" mass="10087">MTHSLFANWLRSSVVSVLFSLISERCPMDITLIILIFGFRDLASAHAHASSHSVIELTLLSIDANLLFHQPRRLARLLGEEAVSRCTAKVA</sequence>
<dbReference type="AlphaFoldDB" id="A0A9W9QBY6"/>